<evidence type="ECO:0000313" key="8">
    <source>
        <dbReference type="Proteomes" id="UP000031586"/>
    </source>
</evidence>
<gene>
    <name evidence="7" type="ORF">H735_10335</name>
</gene>
<dbReference type="EC" id="2.1.1.72" evidence="1"/>
<dbReference type="GO" id="GO:0032259">
    <property type="term" value="P:methylation"/>
    <property type="evidence" value="ECO:0007669"/>
    <property type="project" value="UniProtKB-KW"/>
</dbReference>
<evidence type="ECO:0000259" key="6">
    <source>
        <dbReference type="Pfam" id="PF07669"/>
    </source>
</evidence>
<evidence type="ECO:0000256" key="4">
    <source>
        <dbReference type="ARBA" id="ARBA00022691"/>
    </source>
</evidence>
<evidence type="ECO:0000256" key="5">
    <source>
        <dbReference type="ARBA" id="ARBA00047942"/>
    </source>
</evidence>
<dbReference type="Pfam" id="PF07669">
    <property type="entry name" value="Eco57I"/>
    <property type="match status" value="1"/>
</dbReference>
<comment type="catalytic activity">
    <reaction evidence="5">
        <text>a 2'-deoxyadenosine in DNA + S-adenosyl-L-methionine = an N(6)-methyl-2'-deoxyadenosine in DNA + S-adenosyl-L-homocysteine + H(+)</text>
        <dbReference type="Rhea" id="RHEA:15197"/>
        <dbReference type="Rhea" id="RHEA-COMP:12418"/>
        <dbReference type="Rhea" id="RHEA-COMP:12419"/>
        <dbReference type="ChEBI" id="CHEBI:15378"/>
        <dbReference type="ChEBI" id="CHEBI:57856"/>
        <dbReference type="ChEBI" id="CHEBI:59789"/>
        <dbReference type="ChEBI" id="CHEBI:90615"/>
        <dbReference type="ChEBI" id="CHEBI:90616"/>
        <dbReference type="EC" id="2.1.1.72"/>
    </reaction>
</comment>
<dbReference type="Gene3D" id="3.40.50.150">
    <property type="entry name" value="Vaccinia Virus protein VP39"/>
    <property type="match status" value="1"/>
</dbReference>
<evidence type="ECO:0000256" key="3">
    <source>
        <dbReference type="ARBA" id="ARBA00022679"/>
    </source>
</evidence>
<protein>
    <recommendedName>
        <fullName evidence="1">site-specific DNA-methyltransferase (adenine-specific)</fullName>
        <ecNumber evidence="1">2.1.1.72</ecNumber>
    </recommendedName>
</protein>
<dbReference type="AlphaFoldDB" id="A0A0C1WAH1"/>
<comment type="caution">
    <text evidence="7">The sequence shown here is derived from an EMBL/GenBank/DDBJ whole genome shotgun (WGS) entry which is preliminary data.</text>
</comment>
<name>A0A0C1WAH1_9VIBR</name>
<evidence type="ECO:0000313" key="7">
    <source>
        <dbReference type="EMBL" id="KIF53312.1"/>
    </source>
</evidence>
<dbReference type="InterPro" id="IPR011639">
    <property type="entry name" value="MethylTrfase_TaqI-like_dom"/>
</dbReference>
<keyword evidence="3" id="KW-0808">Transferase</keyword>
<keyword evidence="4" id="KW-0949">S-adenosyl-L-methionine</keyword>
<reference evidence="7 8" key="1">
    <citation type="submission" date="2014-07" db="EMBL/GenBank/DDBJ databases">
        <title>Unique and conserved regions in Vibrio harveyi and related species in comparison with the shrimp pathogen Vibrio harveyi CAIM 1792.</title>
        <authorList>
            <person name="Espinoza-Valles I."/>
            <person name="Vora G."/>
            <person name="Leekitcharoenphon P."/>
            <person name="Ussery D."/>
            <person name="Hoj L."/>
            <person name="Gomez-Gil B."/>
        </authorList>
    </citation>
    <scope>NUCLEOTIDE SEQUENCE [LARGE SCALE GENOMIC DNA]</scope>
    <source>
        <strain evidence="8">CAIM 1854 / LMG 25443</strain>
    </source>
</reference>
<evidence type="ECO:0000256" key="2">
    <source>
        <dbReference type="ARBA" id="ARBA00022603"/>
    </source>
</evidence>
<dbReference type="RefSeq" id="WP_020194508.1">
    <property type="nucleotide sequence ID" value="NZ_BAOH01000005.1"/>
</dbReference>
<feature type="domain" description="Type II methyltransferase M.TaqI-like" evidence="6">
    <location>
        <begin position="155"/>
        <end position="243"/>
    </location>
</feature>
<organism evidence="7 8">
    <name type="scientific">Vibrio owensii CAIM 1854 = LMG 25443</name>
    <dbReference type="NCBI Taxonomy" id="1229493"/>
    <lineage>
        <taxon>Bacteria</taxon>
        <taxon>Pseudomonadati</taxon>
        <taxon>Pseudomonadota</taxon>
        <taxon>Gammaproteobacteria</taxon>
        <taxon>Vibrionales</taxon>
        <taxon>Vibrionaceae</taxon>
        <taxon>Vibrio</taxon>
    </lineage>
</organism>
<dbReference type="PRINTS" id="PR00507">
    <property type="entry name" value="N12N6MTFRASE"/>
</dbReference>
<dbReference type="GO" id="GO:0006304">
    <property type="term" value="P:DNA modification"/>
    <property type="evidence" value="ECO:0007669"/>
    <property type="project" value="InterPro"/>
</dbReference>
<keyword evidence="2" id="KW-0489">Methyltransferase</keyword>
<dbReference type="GO" id="GO:0009007">
    <property type="term" value="F:site-specific DNA-methyltransferase (adenine-specific) activity"/>
    <property type="evidence" value="ECO:0007669"/>
    <property type="project" value="UniProtKB-EC"/>
</dbReference>
<evidence type="ECO:0000256" key="1">
    <source>
        <dbReference type="ARBA" id="ARBA00011900"/>
    </source>
</evidence>
<dbReference type="InterPro" id="IPR029063">
    <property type="entry name" value="SAM-dependent_MTases_sf"/>
</dbReference>
<dbReference type="PATRIC" id="fig|1229493.5.peg.1154"/>
<proteinExistence type="predicted"/>
<dbReference type="Proteomes" id="UP000031586">
    <property type="component" value="Unassembled WGS sequence"/>
</dbReference>
<dbReference type="InterPro" id="IPR050953">
    <property type="entry name" value="N4_N6_ade-DNA_methylase"/>
</dbReference>
<accession>A0A0C1WAH1</accession>
<dbReference type="PANTHER" id="PTHR33841">
    <property type="entry name" value="DNA METHYLTRANSFERASE YEEA-RELATED"/>
    <property type="match status" value="1"/>
</dbReference>
<dbReference type="EMBL" id="JPRD01000015">
    <property type="protein sequence ID" value="KIF53312.1"/>
    <property type="molecule type" value="Genomic_DNA"/>
</dbReference>
<dbReference type="PANTHER" id="PTHR33841:SF1">
    <property type="entry name" value="DNA METHYLTRANSFERASE A"/>
    <property type="match status" value="1"/>
</dbReference>
<dbReference type="SUPFAM" id="SSF53335">
    <property type="entry name" value="S-adenosyl-L-methionine-dependent methyltransferases"/>
    <property type="match status" value="1"/>
</dbReference>
<sequence>MLQYELCQPTVSRTDFSGVLGLVESNSQKWAELTTKAYSRQIGQVFTPIAMSQQLSSLLPDSELKSREPAIADPGAGTGILSTCLAARLYEFNPTPLSIFGFETDRRVAEDFTKAWALFQKQADHPIDHYLFGSFAEHAETLLTTGEWPDLPKPDYITTNPPFIKLAKSSELSQTLTKHGIAVTNIYAAFVALATCWLKDDGCLLAILPRSFASGDYFKVFRKWLGERMSVEHIMLFKSRSCFRNVLQENICIYMKKKTDQTRRVRITVSENPTSTPDYDLILPASEIITDAGWLLPRSVQDIVLLNQNRQRTETLSTLGLNFSTGKIELHRVNGDIETPVIYARDFDAVGTMTWGETKKPRIVSADKKQILDLPEKGGYVGLKRISSNDGENAQRLYPVWLSRDTTGYDQISIDNHVQFIHRNGEPLTQREGEQLVNFLLSDESQAVMRSCCGTTQINRADIEKLKFPLIV</sequence>